<dbReference type="Proteomes" id="UP001557470">
    <property type="component" value="Unassembled WGS sequence"/>
</dbReference>
<evidence type="ECO:0000313" key="1">
    <source>
        <dbReference type="EMBL" id="KAL1007720.1"/>
    </source>
</evidence>
<proteinExistence type="predicted"/>
<evidence type="ECO:0000313" key="2">
    <source>
        <dbReference type="Proteomes" id="UP001557470"/>
    </source>
</evidence>
<accession>A0ABD0XUV9</accession>
<organism evidence="1 2">
    <name type="scientific">Umbra pygmaea</name>
    <name type="common">Eastern mudminnow</name>
    <dbReference type="NCBI Taxonomy" id="75934"/>
    <lineage>
        <taxon>Eukaryota</taxon>
        <taxon>Metazoa</taxon>
        <taxon>Chordata</taxon>
        <taxon>Craniata</taxon>
        <taxon>Vertebrata</taxon>
        <taxon>Euteleostomi</taxon>
        <taxon>Actinopterygii</taxon>
        <taxon>Neopterygii</taxon>
        <taxon>Teleostei</taxon>
        <taxon>Protacanthopterygii</taxon>
        <taxon>Esociformes</taxon>
        <taxon>Umbridae</taxon>
        <taxon>Umbra</taxon>
    </lineage>
</organism>
<dbReference type="EMBL" id="JAGEUA010000002">
    <property type="protein sequence ID" value="KAL1007720.1"/>
    <property type="molecule type" value="Genomic_DNA"/>
</dbReference>
<gene>
    <name evidence="1" type="ORF">UPYG_G00090680</name>
</gene>
<protein>
    <submittedName>
        <fullName evidence="1">Uncharacterized protein</fullName>
    </submittedName>
</protein>
<comment type="caution">
    <text evidence="1">The sequence shown here is derived from an EMBL/GenBank/DDBJ whole genome shotgun (WGS) entry which is preliminary data.</text>
</comment>
<name>A0ABD0XUV9_UMBPY</name>
<keyword evidence="2" id="KW-1185">Reference proteome</keyword>
<sequence length="144" mass="16795">MSANTSKYFPSLYDESNPYGNIWSSILLNYTHCSALKKSHQAKKDQRLHQDVVDPERWPETGILVITKYQPLEVFSTPTSNTVQSTRKSEMDEVNELAILMTELKLGAQMGEHLDRGRYDFLNDLHTSLIQKLRRDRYKYVKKL</sequence>
<reference evidence="1 2" key="1">
    <citation type="submission" date="2024-06" db="EMBL/GenBank/DDBJ databases">
        <authorList>
            <person name="Pan Q."/>
            <person name="Wen M."/>
            <person name="Jouanno E."/>
            <person name="Zahm M."/>
            <person name="Klopp C."/>
            <person name="Cabau C."/>
            <person name="Louis A."/>
            <person name="Berthelot C."/>
            <person name="Parey E."/>
            <person name="Roest Crollius H."/>
            <person name="Montfort J."/>
            <person name="Robinson-Rechavi M."/>
            <person name="Bouchez O."/>
            <person name="Lampietro C."/>
            <person name="Lopez Roques C."/>
            <person name="Donnadieu C."/>
            <person name="Postlethwait J."/>
            <person name="Bobe J."/>
            <person name="Verreycken H."/>
            <person name="Guiguen Y."/>
        </authorList>
    </citation>
    <scope>NUCLEOTIDE SEQUENCE [LARGE SCALE GENOMIC DNA]</scope>
    <source>
        <strain evidence="1">Up_M1</strain>
        <tissue evidence="1">Testis</tissue>
    </source>
</reference>
<dbReference type="AlphaFoldDB" id="A0ABD0XUV9"/>